<keyword evidence="2" id="KW-1185">Reference proteome</keyword>
<dbReference type="Pfam" id="PF15182">
    <property type="entry name" value="OTOS"/>
    <property type="match status" value="1"/>
</dbReference>
<accession>A0A3N0Y600</accession>
<dbReference type="PANTHER" id="PTHR35073:SF1">
    <property type="entry name" value="OTOSPIRALIN"/>
    <property type="match status" value="1"/>
</dbReference>
<gene>
    <name evidence="1" type="ORF">DPX16_6922</name>
</gene>
<comment type="caution">
    <text evidence="1">The sequence shown here is derived from an EMBL/GenBank/DDBJ whole genome shotgun (WGS) entry which is preliminary data.</text>
</comment>
<organism evidence="1 2">
    <name type="scientific">Anabarilius grahami</name>
    <name type="common">Kanglang fish</name>
    <name type="synonym">Barilius grahami</name>
    <dbReference type="NCBI Taxonomy" id="495550"/>
    <lineage>
        <taxon>Eukaryota</taxon>
        <taxon>Metazoa</taxon>
        <taxon>Chordata</taxon>
        <taxon>Craniata</taxon>
        <taxon>Vertebrata</taxon>
        <taxon>Euteleostomi</taxon>
        <taxon>Actinopterygii</taxon>
        <taxon>Neopterygii</taxon>
        <taxon>Teleostei</taxon>
        <taxon>Ostariophysi</taxon>
        <taxon>Cypriniformes</taxon>
        <taxon>Xenocyprididae</taxon>
        <taxon>Xenocypridinae</taxon>
        <taxon>Xenocypridinae incertae sedis</taxon>
        <taxon>Anabarilius</taxon>
    </lineage>
</organism>
<evidence type="ECO:0000313" key="1">
    <source>
        <dbReference type="EMBL" id="ROL41524.1"/>
    </source>
</evidence>
<dbReference type="InterPro" id="IPR028224">
    <property type="entry name" value="Otospiralin"/>
</dbReference>
<dbReference type="EMBL" id="RJVU01051648">
    <property type="protein sequence ID" value="ROL41524.1"/>
    <property type="molecule type" value="Genomic_DNA"/>
</dbReference>
<protein>
    <submittedName>
        <fullName evidence="1">Otospiralin</fullName>
    </submittedName>
</protein>
<dbReference type="PANTHER" id="PTHR35073">
    <property type="entry name" value="OTOSPIRALIN"/>
    <property type="match status" value="1"/>
</dbReference>
<reference evidence="1 2" key="1">
    <citation type="submission" date="2018-10" db="EMBL/GenBank/DDBJ databases">
        <title>Genome assembly for a Yunnan-Guizhou Plateau 3E fish, Anabarilius grahami (Regan), and its evolutionary and genetic applications.</title>
        <authorList>
            <person name="Jiang W."/>
        </authorList>
    </citation>
    <scope>NUCLEOTIDE SEQUENCE [LARGE SCALE GENOMIC DNA]</scope>
    <source>
        <strain evidence="1">AG-KIZ</strain>
        <tissue evidence="1">Muscle</tissue>
    </source>
</reference>
<dbReference type="AlphaFoldDB" id="A0A3N0Y600"/>
<sequence length="135" mass="16008">MKLLFEQTIGLCEMLVLFYKYIDYIKRIVAFVSLRTQGGTFRHYFCSYTLGILECNNSAEIHKLYYSLSLSHIVPYERPPAVPYWSYSTSDFWNYVEYFRSIGAYDQINEMARTFFAHQHLGDTLGYEVAEQHEH</sequence>
<name>A0A3N0Y600_ANAGA</name>
<evidence type="ECO:0000313" key="2">
    <source>
        <dbReference type="Proteomes" id="UP000281406"/>
    </source>
</evidence>
<dbReference type="GO" id="GO:0007605">
    <property type="term" value="P:sensory perception of sound"/>
    <property type="evidence" value="ECO:0007669"/>
    <property type="project" value="InterPro"/>
</dbReference>
<dbReference type="OrthoDB" id="8858469at2759"/>
<proteinExistence type="predicted"/>
<dbReference type="Proteomes" id="UP000281406">
    <property type="component" value="Unassembled WGS sequence"/>
</dbReference>